<dbReference type="InterPro" id="IPR000489">
    <property type="entry name" value="Pterin-binding_dom"/>
</dbReference>
<evidence type="ECO:0000256" key="8">
    <source>
        <dbReference type="ARBA" id="ARBA00022909"/>
    </source>
</evidence>
<dbReference type="EMBL" id="JAFIDN010000006">
    <property type="protein sequence ID" value="MBP3192794.1"/>
    <property type="molecule type" value="Genomic_DNA"/>
</dbReference>
<evidence type="ECO:0000256" key="6">
    <source>
        <dbReference type="ARBA" id="ARBA00022723"/>
    </source>
</evidence>
<evidence type="ECO:0000256" key="3">
    <source>
        <dbReference type="ARBA" id="ARBA00004763"/>
    </source>
</evidence>
<evidence type="ECO:0000259" key="9">
    <source>
        <dbReference type="PROSITE" id="PS50972"/>
    </source>
</evidence>
<dbReference type="NCBIfam" id="TIGR01496">
    <property type="entry name" value="DHPS"/>
    <property type="match status" value="1"/>
</dbReference>
<dbReference type="GO" id="GO:0004156">
    <property type="term" value="F:dihydropteroate synthase activity"/>
    <property type="evidence" value="ECO:0007669"/>
    <property type="project" value="UniProtKB-EC"/>
</dbReference>
<dbReference type="Gene3D" id="3.20.20.20">
    <property type="entry name" value="Dihydropteroate synthase-like"/>
    <property type="match status" value="1"/>
</dbReference>
<dbReference type="PANTHER" id="PTHR20941">
    <property type="entry name" value="FOLATE SYNTHESIS PROTEINS"/>
    <property type="match status" value="1"/>
</dbReference>
<sequence>MGILNVTPDSFSDGGIYSRADEAARRTERMIREGAAIVDIGGESTRPGSEPVSGQEELDRVIPVIGKVVRTFPSTMFSIDTTKYEVARRALDYGVQMINDVSGLQKEPRLADLAAEYEAILVIMHSRGTPKVMQHSPQYGDVIGEIAGFLKKQAEMAGKRGVEQVVIDPGIGFGKTVNHNLQIIAQFNTFKALRYPVLIGASRKSVIGKVLADDSGERPVDQRLAGTLALHYHALMQGADILRVHDVREAVDGINIYRSVRNIR</sequence>
<dbReference type="InterPro" id="IPR045031">
    <property type="entry name" value="DHP_synth-like"/>
</dbReference>
<evidence type="ECO:0000256" key="5">
    <source>
        <dbReference type="ARBA" id="ARBA00022679"/>
    </source>
</evidence>
<dbReference type="GO" id="GO:0046872">
    <property type="term" value="F:metal ion binding"/>
    <property type="evidence" value="ECO:0007669"/>
    <property type="project" value="UniProtKB-KW"/>
</dbReference>
<evidence type="ECO:0000256" key="4">
    <source>
        <dbReference type="ARBA" id="ARBA00012458"/>
    </source>
</evidence>
<proteinExistence type="predicted"/>
<dbReference type="GO" id="GO:0046654">
    <property type="term" value="P:tetrahydrofolate biosynthetic process"/>
    <property type="evidence" value="ECO:0007669"/>
    <property type="project" value="TreeGrafter"/>
</dbReference>
<keyword evidence="6" id="KW-0479">Metal-binding</keyword>
<evidence type="ECO:0000313" key="10">
    <source>
        <dbReference type="EMBL" id="MBP3192794.1"/>
    </source>
</evidence>
<keyword evidence="5 10" id="KW-0808">Transferase</keyword>
<comment type="cofactor">
    <cofactor evidence="2">
        <name>Mg(2+)</name>
        <dbReference type="ChEBI" id="CHEBI:18420"/>
    </cofactor>
</comment>
<comment type="catalytic activity">
    <reaction evidence="1">
        <text>(7,8-dihydropterin-6-yl)methyl diphosphate + 4-aminobenzoate = 7,8-dihydropteroate + diphosphate</text>
        <dbReference type="Rhea" id="RHEA:19949"/>
        <dbReference type="ChEBI" id="CHEBI:17836"/>
        <dbReference type="ChEBI" id="CHEBI:17839"/>
        <dbReference type="ChEBI" id="CHEBI:33019"/>
        <dbReference type="ChEBI" id="CHEBI:72950"/>
        <dbReference type="EC" id="2.5.1.15"/>
    </reaction>
</comment>
<feature type="domain" description="Pterin-binding" evidence="9">
    <location>
        <begin position="1"/>
        <end position="255"/>
    </location>
</feature>
<dbReference type="GO" id="GO:0005829">
    <property type="term" value="C:cytosol"/>
    <property type="evidence" value="ECO:0007669"/>
    <property type="project" value="TreeGrafter"/>
</dbReference>
<dbReference type="EC" id="2.5.1.15" evidence="4"/>
<evidence type="ECO:0000256" key="2">
    <source>
        <dbReference type="ARBA" id="ARBA00001946"/>
    </source>
</evidence>
<evidence type="ECO:0000256" key="7">
    <source>
        <dbReference type="ARBA" id="ARBA00022842"/>
    </source>
</evidence>
<dbReference type="Proteomes" id="UP000673975">
    <property type="component" value="Unassembled WGS sequence"/>
</dbReference>
<dbReference type="Pfam" id="PF00809">
    <property type="entry name" value="Pterin_bind"/>
    <property type="match status" value="1"/>
</dbReference>
<dbReference type="AlphaFoldDB" id="A0A8J7RS67"/>
<dbReference type="InterPro" id="IPR006390">
    <property type="entry name" value="DHP_synth_dom"/>
</dbReference>
<keyword evidence="8" id="KW-0289">Folate biosynthesis</keyword>
<accession>A0A8J7RS67</accession>
<dbReference type="PANTHER" id="PTHR20941:SF1">
    <property type="entry name" value="FOLIC ACID SYNTHESIS PROTEIN FOL1"/>
    <property type="match status" value="1"/>
</dbReference>
<protein>
    <recommendedName>
        <fullName evidence="4">dihydropteroate synthase</fullName>
        <ecNumber evidence="4">2.5.1.15</ecNumber>
    </recommendedName>
</protein>
<comment type="caution">
    <text evidence="10">The sequence shown here is derived from an EMBL/GenBank/DDBJ whole genome shotgun (WGS) entry which is preliminary data.</text>
</comment>
<comment type="pathway">
    <text evidence="3">Cofactor biosynthesis; tetrahydrofolate biosynthesis; 7,8-dihydrofolate from 2-amino-4-hydroxy-6-hydroxymethyl-7,8-dihydropteridine diphosphate and 4-aminobenzoate: step 1/2.</text>
</comment>
<reference evidence="10" key="1">
    <citation type="submission" date="2021-02" db="EMBL/GenBank/DDBJ databases">
        <title>Natronogracilivirga saccharolytica gen. nov. sp. nov. a new anaerobic, haloalkiliphilic carbohydrate-fermenting bacterium from soda lake and proposing of Cyclonatronumiaceae fam. nov. in the phylum Balneolaeota.</title>
        <authorList>
            <person name="Zhilina T.N."/>
            <person name="Sorokin D.Y."/>
            <person name="Zavarzina D.G."/>
            <person name="Toshchakov S.V."/>
            <person name="Kublanov I.V."/>
        </authorList>
    </citation>
    <scope>NUCLEOTIDE SEQUENCE</scope>
    <source>
        <strain evidence="10">Z-1702</strain>
    </source>
</reference>
<dbReference type="InterPro" id="IPR011005">
    <property type="entry name" value="Dihydropteroate_synth-like_sf"/>
</dbReference>
<dbReference type="PROSITE" id="PS50972">
    <property type="entry name" value="PTERIN_BINDING"/>
    <property type="match status" value="1"/>
</dbReference>
<dbReference type="PROSITE" id="PS00793">
    <property type="entry name" value="DHPS_2"/>
    <property type="match status" value="1"/>
</dbReference>
<dbReference type="GO" id="GO:0046656">
    <property type="term" value="P:folic acid biosynthetic process"/>
    <property type="evidence" value="ECO:0007669"/>
    <property type="project" value="UniProtKB-KW"/>
</dbReference>
<organism evidence="10 11">
    <name type="scientific">Natronogracilivirga saccharolytica</name>
    <dbReference type="NCBI Taxonomy" id="2812953"/>
    <lineage>
        <taxon>Bacteria</taxon>
        <taxon>Pseudomonadati</taxon>
        <taxon>Balneolota</taxon>
        <taxon>Balneolia</taxon>
        <taxon>Balneolales</taxon>
        <taxon>Cyclonatronaceae</taxon>
        <taxon>Natronogracilivirga</taxon>
    </lineage>
</organism>
<dbReference type="SUPFAM" id="SSF51717">
    <property type="entry name" value="Dihydropteroate synthetase-like"/>
    <property type="match status" value="1"/>
</dbReference>
<evidence type="ECO:0000313" key="11">
    <source>
        <dbReference type="Proteomes" id="UP000673975"/>
    </source>
</evidence>
<keyword evidence="11" id="KW-1185">Reference proteome</keyword>
<gene>
    <name evidence="10" type="primary">folP</name>
    <name evidence="10" type="ORF">NATSA_08975</name>
</gene>
<dbReference type="CDD" id="cd00739">
    <property type="entry name" value="DHPS"/>
    <property type="match status" value="1"/>
</dbReference>
<evidence type="ECO:0000256" key="1">
    <source>
        <dbReference type="ARBA" id="ARBA00000012"/>
    </source>
</evidence>
<name>A0A8J7RS67_9BACT</name>
<keyword evidence="7" id="KW-0460">Magnesium</keyword>